<name>A0A8K1C5D7_PYTOL</name>
<evidence type="ECO:0000313" key="6">
    <source>
        <dbReference type="EMBL" id="TMW56733.1"/>
    </source>
</evidence>
<dbReference type="OrthoDB" id="196957at2759"/>
<organism evidence="6 7">
    <name type="scientific">Pythium oligandrum</name>
    <name type="common">Mycoparasitic fungus</name>
    <dbReference type="NCBI Taxonomy" id="41045"/>
    <lineage>
        <taxon>Eukaryota</taxon>
        <taxon>Sar</taxon>
        <taxon>Stramenopiles</taxon>
        <taxon>Oomycota</taxon>
        <taxon>Peronosporomycetes</taxon>
        <taxon>Pythiales</taxon>
        <taxon>Pythiaceae</taxon>
        <taxon>Pythium</taxon>
    </lineage>
</organism>
<dbReference type="InterPro" id="IPR019775">
    <property type="entry name" value="WD40_repeat_CS"/>
</dbReference>
<evidence type="ECO:0000259" key="5">
    <source>
        <dbReference type="Pfam" id="PF23609"/>
    </source>
</evidence>
<evidence type="ECO:0000313" key="7">
    <source>
        <dbReference type="Proteomes" id="UP000794436"/>
    </source>
</evidence>
<accession>A0A8K1C5D7</accession>
<evidence type="ECO:0000256" key="1">
    <source>
        <dbReference type="ARBA" id="ARBA00005672"/>
    </source>
</evidence>
<comment type="caution">
    <text evidence="6">The sequence shown here is derived from an EMBL/GenBank/DDBJ whole genome shotgun (WGS) entry which is preliminary data.</text>
</comment>
<feature type="domain" description="EIPR1-like beta-propeller" evidence="5">
    <location>
        <begin position="4"/>
        <end position="289"/>
    </location>
</feature>
<reference evidence="6" key="1">
    <citation type="submission" date="2019-03" db="EMBL/GenBank/DDBJ databases">
        <title>Long read genome sequence of the mycoparasitic Pythium oligandrum ATCC 38472 isolated from sugarbeet rhizosphere.</title>
        <authorList>
            <person name="Gaulin E."/>
        </authorList>
    </citation>
    <scope>NUCLEOTIDE SEQUENCE</scope>
    <source>
        <strain evidence="6">ATCC 38472_TT</strain>
    </source>
</reference>
<protein>
    <recommendedName>
        <fullName evidence="5">EIPR1-like beta-propeller domain-containing protein</fullName>
    </recommendedName>
</protein>
<dbReference type="Pfam" id="PF23609">
    <property type="entry name" value="Beta-prop_EIPR1"/>
    <property type="match status" value="1"/>
</dbReference>
<dbReference type="SMART" id="SM00320">
    <property type="entry name" value="WD40"/>
    <property type="match status" value="5"/>
</dbReference>
<dbReference type="InterPro" id="IPR001680">
    <property type="entry name" value="WD40_rpt"/>
</dbReference>
<dbReference type="InterPro" id="IPR040323">
    <property type="entry name" value="EIPR1"/>
</dbReference>
<evidence type="ECO:0000256" key="4">
    <source>
        <dbReference type="PROSITE-ProRule" id="PRU00221"/>
    </source>
</evidence>
<dbReference type="GO" id="GO:0016567">
    <property type="term" value="P:protein ubiquitination"/>
    <property type="evidence" value="ECO:0007669"/>
    <property type="project" value="TreeGrafter"/>
</dbReference>
<keyword evidence="2 4" id="KW-0853">WD repeat</keyword>
<keyword evidence="7" id="KW-1185">Reference proteome</keyword>
<feature type="repeat" description="WD" evidence="4">
    <location>
        <begin position="257"/>
        <end position="293"/>
    </location>
</feature>
<feature type="repeat" description="WD" evidence="4">
    <location>
        <begin position="213"/>
        <end position="248"/>
    </location>
</feature>
<dbReference type="PROSITE" id="PS00678">
    <property type="entry name" value="WD_REPEATS_1"/>
    <property type="match status" value="1"/>
</dbReference>
<dbReference type="EMBL" id="SPLM01000145">
    <property type="protein sequence ID" value="TMW56733.1"/>
    <property type="molecule type" value="Genomic_DNA"/>
</dbReference>
<dbReference type="AlphaFoldDB" id="A0A8K1C5D7"/>
<evidence type="ECO:0000256" key="2">
    <source>
        <dbReference type="ARBA" id="ARBA00022574"/>
    </source>
</evidence>
<sequence length="369" mass="40319">MFGSATCSYSAGNQTRCLDALVAEKDRARFVLGTTGLQQANHLHVIEHDSSSNDASLQHLYAHPAQVLALAPSPFAKELVVTSGKAKDGATETTLWKMEGLDDVVDDVGGERPAKPLVSVASLGSASRVAWQSEASTNEALVATAQSHSVSIWTLNDAQTASVSHTFDLPISENTVVRALQWDPHHSQYLSFTQGSAIHTWDTRANSTAFTIDDAHALSVLDFDYNPNKPYTLVSGGEDGQMKFWDLRQAHKPLLSLTAHSHWLWSVRYNRFHDQLVLSSSSDATLALWRVSSISSAPIVELDEQDLMNEAAAGNDVVDTKIKSYEEHEDSVYAVAWGTSDSWIFASASYDGRVVVNQVPSTEKYKILL</sequence>
<dbReference type="InterPro" id="IPR015943">
    <property type="entry name" value="WD40/YVTN_repeat-like_dom_sf"/>
</dbReference>
<dbReference type="Proteomes" id="UP000794436">
    <property type="component" value="Unassembled WGS sequence"/>
</dbReference>
<proteinExistence type="inferred from homology"/>
<dbReference type="PROSITE" id="PS50294">
    <property type="entry name" value="WD_REPEATS_REGION"/>
    <property type="match status" value="1"/>
</dbReference>
<evidence type="ECO:0000256" key="3">
    <source>
        <dbReference type="ARBA" id="ARBA00022737"/>
    </source>
</evidence>
<dbReference type="PROSITE" id="PS50082">
    <property type="entry name" value="WD_REPEATS_2"/>
    <property type="match status" value="2"/>
</dbReference>
<dbReference type="Pfam" id="PF00400">
    <property type="entry name" value="WD40"/>
    <property type="match status" value="1"/>
</dbReference>
<comment type="similarity">
    <text evidence="1">Belongs to the WD repeat EIPR1 family.</text>
</comment>
<gene>
    <name evidence="6" type="ORF">Poli38472_006743</name>
</gene>
<dbReference type="InterPro" id="IPR059104">
    <property type="entry name" value="Beta-prop_EIPR1-like"/>
</dbReference>
<keyword evidence="3" id="KW-0677">Repeat</keyword>
<dbReference type="PANTHER" id="PTHR14205">
    <property type="entry name" value="WD-REPEAT PROTEIN"/>
    <property type="match status" value="1"/>
</dbReference>
<dbReference type="Gene3D" id="2.130.10.10">
    <property type="entry name" value="YVTN repeat-like/Quinoprotein amine dehydrogenase"/>
    <property type="match status" value="1"/>
</dbReference>
<dbReference type="SUPFAM" id="SSF101908">
    <property type="entry name" value="Putative isomerase YbhE"/>
    <property type="match status" value="1"/>
</dbReference>
<dbReference type="PANTHER" id="PTHR14205:SF15">
    <property type="entry name" value="EARP AND GARP COMPLEX-INTERACTING PROTEIN 1"/>
    <property type="match status" value="1"/>
</dbReference>